<feature type="transmembrane region" description="Helical" evidence="2">
    <location>
        <begin position="26"/>
        <end position="45"/>
    </location>
</feature>
<feature type="transmembrane region" description="Helical" evidence="2">
    <location>
        <begin position="306"/>
        <end position="326"/>
    </location>
</feature>
<evidence type="ECO:0000256" key="1">
    <source>
        <dbReference type="SAM" id="MobiDB-lite"/>
    </source>
</evidence>
<keyword evidence="4" id="KW-0808">Transferase</keyword>
<evidence type="ECO:0000313" key="4">
    <source>
        <dbReference type="EMBL" id="MCR6488678.1"/>
    </source>
</evidence>
<keyword evidence="5" id="KW-1185">Reference proteome</keyword>
<dbReference type="InterPro" id="IPR050879">
    <property type="entry name" value="Acyltransferase_3"/>
</dbReference>
<feature type="transmembrane region" description="Helical" evidence="2">
    <location>
        <begin position="153"/>
        <end position="173"/>
    </location>
</feature>
<dbReference type="EMBL" id="JAMXQV010000027">
    <property type="protein sequence ID" value="MCR6488678.1"/>
    <property type="molecule type" value="Genomic_DNA"/>
</dbReference>
<evidence type="ECO:0000259" key="3">
    <source>
        <dbReference type="Pfam" id="PF01757"/>
    </source>
</evidence>
<sequence>MTAAEVSVEDLSAGTKGKPRLPSLTGLRFIAAFLVVINHVGMTTVPRFAPEASLAGGFYYGAGALGVSFFFILSGFVLTWVSRANDSAGLFWRRRAAKVLPNSVVTWVAATLLALVTGAGVAWGHALPTLFLVQSWIPNQHILLDLRLNTPTWSLACELLFYLCFPLVARWVRKIPAHRLWAWTIGIVLAILAMPQLARLLPDQELIHDVAGPWLPGWSTMFFPPVRMLEFVLGILMAHIVLRGRWTGFGLGKAISLTAAAYVLTVFVGEYTGQVAVTALPLALLVAAAATADVRKGRTVFGGRKMVFLGEISFSLYVVHWLVIAYGPLDGANPDLWSIPETVPHLAVAAVLSVGIALVLAVGLYLGVEKPLMRRWSRPARASDRDMHDATPASPARTDDGQPRQ</sequence>
<keyword evidence="2" id="KW-1133">Transmembrane helix</keyword>
<keyword evidence="2" id="KW-0812">Transmembrane</keyword>
<dbReference type="PANTHER" id="PTHR23028:SF53">
    <property type="entry name" value="ACYL_TRANSF_3 DOMAIN-CONTAINING PROTEIN"/>
    <property type="match status" value="1"/>
</dbReference>
<feature type="transmembrane region" description="Helical" evidence="2">
    <location>
        <begin position="102"/>
        <end position="123"/>
    </location>
</feature>
<dbReference type="AlphaFoldDB" id="A0A9X2SP74"/>
<feature type="transmembrane region" description="Helical" evidence="2">
    <location>
        <begin position="57"/>
        <end position="81"/>
    </location>
</feature>
<dbReference type="InterPro" id="IPR002656">
    <property type="entry name" value="Acyl_transf_3_dom"/>
</dbReference>
<feature type="transmembrane region" description="Helical" evidence="2">
    <location>
        <begin position="346"/>
        <end position="368"/>
    </location>
</feature>
<feature type="transmembrane region" description="Helical" evidence="2">
    <location>
        <begin position="180"/>
        <end position="201"/>
    </location>
</feature>
<dbReference type="GO" id="GO:0016747">
    <property type="term" value="F:acyltransferase activity, transferring groups other than amino-acyl groups"/>
    <property type="evidence" value="ECO:0007669"/>
    <property type="project" value="InterPro"/>
</dbReference>
<accession>A0A9X2SP74</accession>
<reference evidence="4" key="1">
    <citation type="submission" date="2022-06" db="EMBL/GenBank/DDBJ databases">
        <title>Amycolatopsis iheyaensis sp. nov., a new species of the genus Amycolatopsis isolated from soil in Iheya island, Japan.</title>
        <authorList>
            <person name="Ngamcharungchit C."/>
            <person name="Kanto H."/>
            <person name="Take A."/>
            <person name="Intra B."/>
            <person name="Matsumoto A."/>
            <person name="Panbangred W."/>
            <person name="Inahashi Y."/>
        </authorList>
    </citation>
    <scope>NUCLEOTIDE SEQUENCE</scope>
    <source>
        <strain evidence="4">OK19-0408</strain>
    </source>
</reference>
<feature type="transmembrane region" description="Helical" evidence="2">
    <location>
        <begin position="249"/>
        <end position="269"/>
    </location>
</feature>
<dbReference type="PANTHER" id="PTHR23028">
    <property type="entry name" value="ACETYLTRANSFERASE"/>
    <property type="match status" value="1"/>
</dbReference>
<keyword evidence="2" id="KW-0472">Membrane</keyword>
<dbReference type="Proteomes" id="UP001144096">
    <property type="component" value="Unassembled WGS sequence"/>
</dbReference>
<feature type="transmembrane region" description="Helical" evidence="2">
    <location>
        <begin position="221"/>
        <end position="242"/>
    </location>
</feature>
<dbReference type="GO" id="GO:0009103">
    <property type="term" value="P:lipopolysaccharide biosynthetic process"/>
    <property type="evidence" value="ECO:0007669"/>
    <property type="project" value="TreeGrafter"/>
</dbReference>
<protein>
    <submittedName>
        <fullName evidence="4">Acyltransferase</fullName>
    </submittedName>
</protein>
<comment type="caution">
    <text evidence="4">The sequence shown here is derived from an EMBL/GenBank/DDBJ whole genome shotgun (WGS) entry which is preliminary data.</text>
</comment>
<feature type="transmembrane region" description="Helical" evidence="2">
    <location>
        <begin position="275"/>
        <end position="294"/>
    </location>
</feature>
<feature type="region of interest" description="Disordered" evidence="1">
    <location>
        <begin position="379"/>
        <end position="405"/>
    </location>
</feature>
<feature type="domain" description="Acyltransferase 3" evidence="3">
    <location>
        <begin position="23"/>
        <end position="361"/>
    </location>
</feature>
<evidence type="ECO:0000256" key="2">
    <source>
        <dbReference type="SAM" id="Phobius"/>
    </source>
</evidence>
<gene>
    <name evidence="4" type="ORF">M8542_38205</name>
</gene>
<dbReference type="GO" id="GO:0016020">
    <property type="term" value="C:membrane"/>
    <property type="evidence" value="ECO:0007669"/>
    <property type="project" value="TreeGrafter"/>
</dbReference>
<keyword evidence="4" id="KW-0012">Acyltransferase</keyword>
<name>A0A9X2SP74_9PSEU</name>
<dbReference type="Pfam" id="PF01757">
    <property type="entry name" value="Acyl_transf_3"/>
    <property type="match status" value="1"/>
</dbReference>
<dbReference type="RefSeq" id="WP_257925242.1">
    <property type="nucleotide sequence ID" value="NZ_JAMXQV010000027.1"/>
</dbReference>
<evidence type="ECO:0000313" key="5">
    <source>
        <dbReference type="Proteomes" id="UP001144096"/>
    </source>
</evidence>
<organism evidence="4 5">
    <name type="scientific">Amycolatopsis iheyensis</name>
    <dbReference type="NCBI Taxonomy" id="2945988"/>
    <lineage>
        <taxon>Bacteria</taxon>
        <taxon>Bacillati</taxon>
        <taxon>Actinomycetota</taxon>
        <taxon>Actinomycetes</taxon>
        <taxon>Pseudonocardiales</taxon>
        <taxon>Pseudonocardiaceae</taxon>
        <taxon>Amycolatopsis</taxon>
    </lineage>
</organism>
<proteinExistence type="predicted"/>